<dbReference type="CDD" id="cd07505">
    <property type="entry name" value="HAD_BPGM-like"/>
    <property type="match status" value="1"/>
</dbReference>
<dbReference type="Proteomes" id="UP001275932">
    <property type="component" value="Unassembled WGS sequence"/>
</dbReference>
<gene>
    <name evidence="1" type="ORF">MOX91_02960</name>
</gene>
<organism evidence="1 2">
    <name type="scientific">Intestinicryptomonas porci</name>
    <dbReference type="NCBI Taxonomy" id="2926320"/>
    <lineage>
        <taxon>Bacteria</taxon>
        <taxon>Pseudomonadati</taxon>
        <taxon>Verrucomicrobiota</taxon>
        <taxon>Opitutia</taxon>
        <taxon>Opitutales</taxon>
        <taxon>Intestinicryptomonaceae</taxon>
        <taxon>Intestinicryptomonas</taxon>
    </lineage>
</organism>
<dbReference type="SFLD" id="SFLDG01129">
    <property type="entry name" value="C1.5:_HAD__Beta-PGM__Phosphata"/>
    <property type="match status" value="1"/>
</dbReference>
<dbReference type="InterPro" id="IPR036412">
    <property type="entry name" value="HAD-like_sf"/>
</dbReference>
<dbReference type="EMBL" id="JALBUT010000003">
    <property type="protein sequence ID" value="MDX8415139.1"/>
    <property type="molecule type" value="Genomic_DNA"/>
</dbReference>
<name>A0ABU4WI79_9BACT</name>
<dbReference type="SUPFAM" id="SSF56784">
    <property type="entry name" value="HAD-like"/>
    <property type="match status" value="1"/>
</dbReference>
<dbReference type="Gene3D" id="3.40.50.1000">
    <property type="entry name" value="HAD superfamily/HAD-like"/>
    <property type="match status" value="1"/>
</dbReference>
<dbReference type="Pfam" id="PF00702">
    <property type="entry name" value="Hydrolase"/>
    <property type="match status" value="1"/>
</dbReference>
<dbReference type="InterPro" id="IPR023198">
    <property type="entry name" value="PGP-like_dom2"/>
</dbReference>
<protein>
    <submittedName>
        <fullName evidence="1">HAD family phosphatase</fullName>
    </submittedName>
</protein>
<proteinExistence type="predicted"/>
<dbReference type="SFLD" id="SFLDS00003">
    <property type="entry name" value="Haloacid_Dehalogenase"/>
    <property type="match status" value="1"/>
</dbReference>
<dbReference type="Gene3D" id="1.10.150.240">
    <property type="entry name" value="Putative phosphatase, domain 2"/>
    <property type="match status" value="1"/>
</dbReference>
<comment type="caution">
    <text evidence="1">The sequence shown here is derived from an EMBL/GenBank/DDBJ whole genome shotgun (WGS) entry which is preliminary data.</text>
</comment>
<reference evidence="1 2" key="1">
    <citation type="submission" date="2022-03" db="EMBL/GenBank/DDBJ databases">
        <title>Novel taxa within the pig intestine.</title>
        <authorList>
            <person name="Wylensek D."/>
            <person name="Bishof K."/>
            <person name="Afrizal A."/>
            <person name="Clavel T."/>
        </authorList>
    </citation>
    <scope>NUCLEOTIDE SEQUENCE [LARGE SCALE GENOMIC DNA]</scope>
    <source>
        <strain evidence="1 2">CLA-KB-P66</strain>
    </source>
</reference>
<accession>A0ABU4WI79</accession>
<evidence type="ECO:0000313" key="2">
    <source>
        <dbReference type="Proteomes" id="UP001275932"/>
    </source>
</evidence>
<dbReference type="InterPro" id="IPR023214">
    <property type="entry name" value="HAD_sf"/>
</dbReference>
<evidence type="ECO:0000313" key="1">
    <source>
        <dbReference type="EMBL" id="MDX8415139.1"/>
    </source>
</evidence>
<dbReference type="RefSeq" id="WP_370396587.1">
    <property type="nucleotide sequence ID" value="NZ_JALBUT010000003.1"/>
</dbReference>
<sequence length="331" mass="36246">MKKLEREITFPNLGTFGADSMFWDMDTTSDGRFSVGKDGVNAVCATGDKKVEFVAFDDKTFAHVKSELGYPAYYPVSGVDVKKPLKAVLMDLDGTTIKSESFWIWIIEKTTASLLGDDKFQLEEADLPFVSGHSVSEHLSHCINKYCPDKTLEEARGFYFKHTHFEMNEIMQGRGRPGAFTPTDGIKDFLLALKSKNIKIGLVTSGLYEKAWPEILNGFQSLGMGDPKDFYDAIITAGFPLRKGEAGTLGELSPKPHPWLYAEVAKVGLGIDFADRASVVGIEDSGAGICSVRLAGFAAMGLADGNIIKSGTKALCYKYFENFAEMGGFLM</sequence>
<keyword evidence="2" id="KW-1185">Reference proteome</keyword>